<gene>
    <name evidence="2" type="ORF">SNE40_006058</name>
</gene>
<feature type="compositionally biased region" description="Low complexity" evidence="1">
    <location>
        <begin position="48"/>
        <end position="59"/>
    </location>
</feature>
<evidence type="ECO:0000256" key="1">
    <source>
        <dbReference type="SAM" id="MobiDB-lite"/>
    </source>
</evidence>
<organism evidence="2 3">
    <name type="scientific">Patella caerulea</name>
    <name type="common">Rayed Mediterranean limpet</name>
    <dbReference type="NCBI Taxonomy" id="87958"/>
    <lineage>
        <taxon>Eukaryota</taxon>
        <taxon>Metazoa</taxon>
        <taxon>Spiralia</taxon>
        <taxon>Lophotrochozoa</taxon>
        <taxon>Mollusca</taxon>
        <taxon>Gastropoda</taxon>
        <taxon>Patellogastropoda</taxon>
        <taxon>Patelloidea</taxon>
        <taxon>Patellidae</taxon>
        <taxon>Patella</taxon>
    </lineage>
</organism>
<evidence type="ECO:0000313" key="2">
    <source>
        <dbReference type="EMBL" id="KAK6186784.1"/>
    </source>
</evidence>
<sequence length="107" mass="12081">MAGKFCFCFSRKEKKEKTEEENTAPSMVYQKGSRPYDEITEFKKDDGNNGNHANANNTTSDPPLNYIEVDIQPSNKTTIIGQKTPPTQYSTIDIDATEKRKLSIKSD</sequence>
<accession>A0AAN8K8U4</accession>
<dbReference type="Proteomes" id="UP001347796">
    <property type="component" value="Unassembled WGS sequence"/>
</dbReference>
<name>A0AAN8K8U4_PATCE</name>
<reference evidence="2 3" key="1">
    <citation type="submission" date="2024-01" db="EMBL/GenBank/DDBJ databases">
        <title>The genome of the rayed Mediterranean limpet Patella caerulea (Linnaeus, 1758).</title>
        <authorList>
            <person name="Anh-Thu Weber A."/>
            <person name="Halstead-Nussloch G."/>
        </authorList>
    </citation>
    <scope>NUCLEOTIDE SEQUENCE [LARGE SCALE GENOMIC DNA]</scope>
    <source>
        <strain evidence="2">AATW-2023a</strain>
        <tissue evidence="2">Whole specimen</tissue>
    </source>
</reference>
<keyword evidence="3" id="KW-1185">Reference proteome</keyword>
<evidence type="ECO:0000313" key="3">
    <source>
        <dbReference type="Proteomes" id="UP001347796"/>
    </source>
</evidence>
<feature type="region of interest" description="Disordered" evidence="1">
    <location>
        <begin position="43"/>
        <end position="64"/>
    </location>
</feature>
<protein>
    <submittedName>
        <fullName evidence="2">Uncharacterized protein</fullName>
    </submittedName>
</protein>
<dbReference type="AlphaFoldDB" id="A0AAN8K8U4"/>
<proteinExistence type="predicted"/>
<comment type="caution">
    <text evidence="2">The sequence shown here is derived from an EMBL/GenBank/DDBJ whole genome shotgun (WGS) entry which is preliminary data.</text>
</comment>
<dbReference type="EMBL" id="JAZGQO010000005">
    <property type="protein sequence ID" value="KAK6186784.1"/>
    <property type="molecule type" value="Genomic_DNA"/>
</dbReference>